<comment type="similarity">
    <text evidence="7">Belongs to the binding-protein-dependent transport system permease family.</text>
</comment>
<evidence type="ECO:0000259" key="8">
    <source>
        <dbReference type="PROSITE" id="PS50928"/>
    </source>
</evidence>
<feature type="transmembrane region" description="Helical" evidence="7">
    <location>
        <begin position="12"/>
        <end position="35"/>
    </location>
</feature>
<evidence type="ECO:0000313" key="10">
    <source>
        <dbReference type="Proteomes" id="UP000294697"/>
    </source>
</evidence>
<organism evidence="9 10">
    <name type="scientific">Halanaerobium saccharolyticum</name>
    <dbReference type="NCBI Taxonomy" id="43595"/>
    <lineage>
        <taxon>Bacteria</taxon>
        <taxon>Bacillati</taxon>
        <taxon>Bacillota</taxon>
        <taxon>Clostridia</taxon>
        <taxon>Halanaerobiales</taxon>
        <taxon>Halanaerobiaceae</taxon>
        <taxon>Halanaerobium</taxon>
    </lineage>
</organism>
<keyword evidence="2 7" id="KW-0813">Transport</keyword>
<dbReference type="OrthoDB" id="42677at2"/>
<dbReference type="GO" id="GO:0005886">
    <property type="term" value="C:plasma membrane"/>
    <property type="evidence" value="ECO:0007669"/>
    <property type="project" value="UniProtKB-SubCell"/>
</dbReference>
<evidence type="ECO:0000256" key="2">
    <source>
        <dbReference type="ARBA" id="ARBA00022448"/>
    </source>
</evidence>
<keyword evidence="3" id="KW-1003">Cell membrane</keyword>
<dbReference type="EMBL" id="SODA01000050">
    <property type="protein sequence ID" value="TDV97107.1"/>
    <property type="molecule type" value="Genomic_DNA"/>
</dbReference>
<evidence type="ECO:0000256" key="1">
    <source>
        <dbReference type="ARBA" id="ARBA00004651"/>
    </source>
</evidence>
<dbReference type="SUPFAM" id="SSF161098">
    <property type="entry name" value="MetI-like"/>
    <property type="match status" value="1"/>
</dbReference>
<dbReference type="InterPro" id="IPR050901">
    <property type="entry name" value="BP-dep_ABC_trans_perm"/>
</dbReference>
<feature type="domain" description="ABC transmembrane type-1" evidence="8">
    <location>
        <begin position="74"/>
        <end position="264"/>
    </location>
</feature>
<dbReference type="Gene3D" id="1.10.3720.10">
    <property type="entry name" value="MetI-like"/>
    <property type="match status" value="1"/>
</dbReference>
<evidence type="ECO:0000256" key="7">
    <source>
        <dbReference type="RuleBase" id="RU363032"/>
    </source>
</evidence>
<feature type="transmembrane region" description="Helical" evidence="7">
    <location>
        <begin position="78"/>
        <end position="97"/>
    </location>
</feature>
<reference evidence="9 10" key="1">
    <citation type="submission" date="2019-03" db="EMBL/GenBank/DDBJ databases">
        <title>Subsurface microbial communities from deep shales in Ohio and West Virginia, USA.</title>
        <authorList>
            <person name="Wrighton K."/>
        </authorList>
    </citation>
    <scope>NUCLEOTIDE SEQUENCE [LARGE SCALE GENOMIC DNA]</scope>
    <source>
        <strain evidence="9 10">MSL9.2</strain>
    </source>
</reference>
<feature type="transmembrane region" description="Helical" evidence="7">
    <location>
        <begin position="186"/>
        <end position="211"/>
    </location>
</feature>
<evidence type="ECO:0000256" key="6">
    <source>
        <dbReference type="ARBA" id="ARBA00023136"/>
    </source>
</evidence>
<protein>
    <submittedName>
        <fullName evidence="9">Carbohydrate ABC transporter membrane protein 2 (CUT1 family)</fullName>
    </submittedName>
</protein>
<dbReference type="RefSeq" id="WP_111573532.1">
    <property type="nucleotide sequence ID" value="NZ_QLME01000045.1"/>
</dbReference>
<dbReference type="AlphaFoldDB" id="A0A4V6Q7Z0"/>
<evidence type="ECO:0000256" key="4">
    <source>
        <dbReference type="ARBA" id="ARBA00022692"/>
    </source>
</evidence>
<dbReference type="PROSITE" id="PS50928">
    <property type="entry name" value="ABC_TM1"/>
    <property type="match status" value="1"/>
</dbReference>
<dbReference type="Pfam" id="PF00528">
    <property type="entry name" value="BPD_transp_1"/>
    <property type="match status" value="1"/>
</dbReference>
<evidence type="ECO:0000256" key="3">
    <source>
        <dbReference type="ARBA" id="ARBA00022475"/>
    </source>
</evidence>
<dbReference type="PANTHER" id="PTHR32243">
    <property type="entry name" value="MALTOSE TRANSPORT SYSTEM PERMEASE-RELATED"/>
    <property type="match status" value="1"/>
</dbReference>
<keyword evidence="5 7" id="KW-1133">Transmembrane helix</keyword>
<dbReference type="CDD" id="cd06261">
    <property type="entry name" value="TM_PBP2"/>
    <property type="match status" value="1"/>
</dbReference>
<name>A0A4V6Q7Z0_9FIRM</name>
<feature type="transmembrane region" description="Helical" evidence="7">
    <location>
        <begin position="143"/>
        <end position="165"/>
    </location>
</feature>
<feature type="transmembrane region" description="Helical" evidence="7">
    <location>
        <begin position="109"/>
        <end position="131"/>
    </location>
</feature>
<accession>A0A4V6Q7Z0</accession>
<dbReference type="PANTHER" id="PTHR32243:SF18">
    <property type="entry name" value="INNER MEMBRANE ABC TRANSPORTER PERMEASE PROTEIN YCJP"/>
    <property type="match status" value="1"/>
</dbReference>
<dbReference type="Proteomes" id="UP000294697">
    <property type="component" value="Unassembled WGS sequence"/>
</dbReference>
<dbReference type="GO" id="GO:0055085">
    <property type="term" value="P:transmembrane transport"/>
    <property type="evidence" value="ECO:0007669"/>
    <property type="project" value="InterPro"/>
</dbReference>
<dbReference type="InterPro" id="IPR035906">
    <property type="entry name" value="MetI-like_sf"/>
</dbReference>
<dbReference type="InterPro" id="IPR000515">
    <property type="entry name" value="MetI-like"/>
</dbReference>
<keyword evidence="4 7" id="KW-0812">Transmembrane</keyword>
<sequence>MFRIKNKDLFIDNIIAVITIIITLLFLAPYLYLFFSSIKPPQSVFSSPPSFFPNEFSLMNYINAIGTDSIVKFFTNSIIIAVLSTMISVLIGALAAYSISRFKLKILNIFLVCALITRMIPLTSIAVPIYRIVSNLGMRDSRLALGAVYISINLPLIIWMMVSFFESIPRELDEAALIDGCNRLEAFFKIILPLTLPGLATTSIFSFMLSWNDFLFALLLTSNNAKTVPVALSDFLSVYNLQLGTMAAVAILFSLPVMIFTFLVQKHIVAGLTLGSVKG</sequence>
<gene>
    <name evidence="9" type="ORF">C8C77_1503</name>
</gene>
<evidence type="ECO:0000256" key="5">
    <source>
        <dbReference type="ARBA" id="ARBA00022989"/>
    </source>
</evidence>
<proteinExistence type="inferred from homology"/>
<comment type="caution">
    <text evidence="9">The sequence shown here is derived from an EMBL/GenBank/DDBJ whole genome shotgun (WGS) entry which is preliminary data.</text>
</comment>
<evidence type="ECO:0000313" key="9">
    <source>
        <dbReference type="EMBL" id="TDV97107.1"/>
    </source>
</evidence>
<comment type="subcellular location">
    <subcellularLocation>
        <location evidence="1 7">Cell membrane</location>
        <topology evidence="1 7">Multi-pass membrane protein</topology>
    </subcellularLocation>
</comment>
<feature type="transmembrane region" description="Helical" evidence="7">
    <location>
        <begin position="243"/>
        <end position="264"/>
    </location>
</feature>
<keyword evidence="6 7" id="KW-0472">Membrane</keyword>